<evidence type="ECO:0000259" key="1">
    <source>
        <dbReference type="Pfam" id="PF12937"/>
    </source>
</evidence>
<organism evidence="2 3">
    <name type="scientific">Calocera viscosa (strain TUFC12733)</name>
    <dbReference type="NCBI Taxonomy" id="1330018"/>
    <lineage>
        <taxon>Eukaryota</taxon>
        <taxon>Fungi</taxon>
        <taxon>Dikarya</taxon>
        <taxon>Basidiomycota</taxon>
        <taxon>Agaricomycotina</taxon>
        <taxon>Dacrymycetes</taxon>
        <taxon>Dacrymycetales</taxon>
        <taxon>Dacrymycetaceae</taxon>
        <taxon>Calocera</taxon>
    </lineage>
</organism>
<accession>A0A167P8P4</accession>
<dbReference type="InterPro" id="IPR036047">
    <property type="entry name" value="F-box-like_dom_sf"/>
</dbReference>
<gene>
    <name evidence="2" type="ORF">CALVIDRAFT_596649</name>
</gene>
<dbReference type="SUPFAM" id="SSF52047">
    <property type="entry name" value="RNI-like"/>
    <property type="match status" value="1"/>
</dbReference>
<dbReference type="Gene3D" id="1.20.1280.50">
    <property type="match status" value="1"/>
</dbReference>
<dbReference type="Gene3D" id="3.80.10.10">
    <property type="entry name" value="Ribonuclease Inhibitor"/>
    <property type="match status" value="1"/>
</dbReference>
<dbReference type="InterPro" id="IPR001810">
    <property type="entry name" value="F-box_dom"/>
</dbReference>
<dbReference type="EMBL" id="KV417275">
    <property type="protein sequence ID" value="KZO98531.1"/>
    <property type="molecule type" value="Genomic_DNA"/>
</dbReference>
<reference evidence="2 3" key="1">
    <citation type="journal article" date="2016" name="Mol. Biol. Evol.">
        <title>Comparative Genomics of Early-Diverging Mushroom-Forming Fungi Provides Insights into the Origins of Lignocellulose Decay Capabilities.</title>
        <authorList>
            <person name="Nagy L.G."/>
            <person name="Riley R."/>
            <person name="Tritt A."/>
            <person name="Adam C."/>
            <person name="Daum C."/>
            <person name="Floudas D."/>
            <person name="Sun H."/>
            <person name="Yadav J.S."/>
            <person name="Pangilinan J."/>
            <person name="Larsson K.H."/>
            <person name="Matsuura K."/>
            <person name="Barry K."/>
            <person name="Labutti K."/>
            <person name="Kuo R."/>
            <person name="Ohm R.A."/>
            <person name="Bhattacharya S.S."/>
            <person name="Shirouzu T."/>
            <person name="Yoshinaga Y."/>
            <person name="Martin F.M."/>
            <person name="Grigoriev I.V."/>
            <person name="Hibbett D.S."/>
        </authorList>
    </citation>
    <scope>NUCLEOTIDE SEQUENCE [LARGE SCALE GENOMIC DNA]</scope>
    <source>
        <strain evidence="2 3">TUFC12733</strain>
    </source>
</reference>
<proteinExistence type="predicted"/>
<dbReference type="Pfam" id="PF12937">
    <property type="entry name" value="F-box-like"/>
    <property type="match status" value="1"/>
</dbReference>
<dbReference type="OrthoDB" id="3357519at2759"/>
<name>A0A167P8P4_CALVF</name>
<sequence>MKAPSTKFTFKLRHSASSGTMLPFSDTRVLPDEVLATIFEHIVAIWEDDQDHDFTALGQTLKCLTVTCRNWREVALSTPRLWRNIYNADPGEGDWYSPEDLSPEDSPTLAPTYTANSYRSVDAGAAYFSFETCLRRSGVVPLRLYAEKSCGLCDLLIRLAESKASERVYFIELRDFFRPLPEFDDDFDFNKLDYLHCPNLRSVAASSMGTALFVDLYDMLSFHPGIESLSLKNVWWAWGDMEARELPLLMPKLRDFKISHHQHSGFVKTFEMLRMPNLERLSIEKTYIEISALPSLGAIVINQTFPLVNEVAIVGPLTTRDITNILDKASNTETLQLRNGIYDDYEELFTRLEYRPWDEAVLCPNLRHITLQRCPVTPHAVIAMAESRFENNRPLISIATLAEEWAQWPAEAINRLAAVAQVANFIPGTT</sequence>
<dbReference type="Proteomes" id="UP000076738">
    <property type="component" value="Unassembled WGS sequence"/>
</dbReference>
<dbReference type="AlphaFoldDB" id="A0A167P8P4"/>
<feature type="domain" description="F-box" evidence="1">
    <location>
        <begin position="29"/>
        <end position="87"/>
    </location>
</feature>
<evidence type="ECO:0000313" key="2">
    <source>
        <dbReference type="EMBL" id="KZO98531.1"/>
    </source>
</evidence>
<keyword evidence="3" id="KW-1185">Reference proteome</keyword>
<evidence type="ECO:0000313" key="3">
    <source>
        <dbReference type="Proteomes" id="UP000076738"/>
    </source>
</evidence>
<dbReference type="InterPro" id="IPR032675">
    <property type="entry name" value="LRR_dom_sf"/>
</dbReference>
<protein>
    <recommendedName>
        <fullName evidence="1">F-box domain-containing protein</fullName>
    </recommendedName>
</protein>
<dbReference type="SUPFAM" id="SSF81383">
    <property type="entry name" value="F-box domain"/>
    <property type="match status" value="1"/>
</dbReference>